<feature type="signal peptide" evidence="2">
    <location>
        <begin position="1"/>
        <end position="23"/>
    </location>
</feature>
<dbReference type="Pfam" id="PF08434">
    <property type="entry name" value="CLCA"/>
    <property type="match status" value="1"/>
</dbReference>
<dbReference type="PANTHER" id="PTHR10579:SF172">
    <property type="entry name" value="CALCIUM-ACTIVATED CHLORIDE CHANNEL REGULATOR 4 PRECURSOR-RELATED"/>
    <property type="match status" value="1"/>
</dbReference>
<dbReference type="Ensembl" id="ENSOKIT00005035617.1">
    <property type="protein sequence ID" value="ENSOKIP00005033741.1"/>
    <property type="gene ID" value="ENSOKIG00005014337.1"/>
</dbReference>
<evidence type="ECO:0000256" key="2">
    <source>
        <dbReference type="SAM" id="SignalP"/>
    </source>
</evidence>
<dbReference type="PROSITE" id="PS50234">
    <property type="entry name" value="VWFA"/>
    <property type="match status" value="1"/>
</dbReference>
<gene>
    <name evidence="4" type="primary">CLCA1</name>
    <name evidence="4" type="synonym">LOC109903040</name>
</gene>
<evidence type="ECO:0000313" key="4">
    <source>
        <dbReference type="Ensembl" id="ENSOKIP00005033741.1"/>
    </source>
</evidence>
<dbReference type="GO" id="GO:0005886">
    <property type="term" value="C:plasma membrane"/>
    <property type="evidence" value="ECO:0007669"/>
    <property type="project" value="TreeGrafter"/>
</dbReference>
<name>A0A8C7FVM7_ONCKI</name>
<dbReference type="InterPro" id="IPR013642">
    <property type="entry name" value="CLCA_N"/>
</dbReference>
<dbReference type="PANTHER" id="PTHR10579">
    <property type="entry name" value="CALCIUM-ACTIVATED CHLORIDE CHANNEL REGULATOR"/>
    <property type="match status" value="1"/>
</dbReference>
<dbReference type="InterPro" id="IPR051266">
    <property type="entry name" value="CLCR"/>
</dbReference>
<dbReference type="NCBIfam" id="NF041940">
    <property type="entry name" value="choice_anch_X"/>
    <property type="match status" value="1"/>
</dbReference>
<reference evidence="4" key="2">
    <citation type="submission" date="2025-09" db="UniProtKB">
        <authorList>
            <consortium name="Ensembl"/>
        </authorList>
    </citation>
    <scope>IDENTIFICATION</scope>
</reference>
<evidence type="ECO:0000259" key="3">
    <source>
        <dbReference type="PROSITE" id="PS50234"/>
    </source>
</evidence>
<dbReference type="Gene3D" id="3.40.50.410">
    <property type="entry name" value="von Willebrand factor, type A domain"/>
    <property type="match status" value="1"/>
</dbReference>
<dbReference type="GeneTree" id="ENSGT00940000154682"/>
<protein>
    <submittedName>
        <fullName evidence="4">Chloride channel accessory 1</fullName>
    </submittedName>
</protein>
<accession>A0A8C7FVM7</accession>
<sequence>SITMASKAAAVLLLVYLSGSTFGIKLTGNGYTDILIAINPEVPEDPVLITQIEEMFKEASRHLLNATKKHLYFKEVAILVPPNWNKGNYSKAKTEVYDKANIIIDEPNKLHGDQPYTLQYGECGSEGRYIHLTPDFMLNDDVSKYYGPRGKVFVHEWAHLRWGVFDEYNEEKPFYLSGSIIEATRCTINITGKYIHKRDQRDCTTDPVTGLYTEDCVFYPDKQQTTSASIMYNQGLSVKEFCTKETHNTEAPNIQNRLCGNRGVEEVITSLSVDAGVAVVPTPPSILPTFTVVQCRQRVVCLVLDVSGSMAAGSRMLNLRQAATLFIQKIVEDQAYIGIVQFTATATIREPLTLIDGEASRDKLVGSLPLSAGGGTDICAGVLGGDGDGAIGDAIILLTDGESSINCQKRVNESGATVHTITLGPKANIDVKELSDISGNTESSIFPNVYRYLNMICLFFQQLESTGLNMIGWFNGSVSIDRTIGNKTSFLVIYERSPPDILVLSPFTRTYDTSHFKHDAPAKTLTLDIEGTAETGQWKYSLLNKESTAQSMSMTVTSRAVSDAIPPVMVKTHMSQQSSNGSKPMLVYAEVNQKGVPVILADVMATLKSDSGDQYQLQLLDNGAGADAFRNDGIYSSYFTELTTGKYSLKVKVHNNDGMARFSLRRHSGALYIPGYVVNGQVVMNPPKPPVSEDDLQADVGSFTRTVIGESFSVLLPPGVPPPNFPPNKITDLNAEIEEDKVLLTWTAPGEDMDQGTATAYEIRFSEDSDLLRSNFSTAHLVTYDLSPKKAGSPEKLSFTLFSIIKNGTTLFFAAKAEDKSFLKSETSNIIQVTKIVPKAPVPSPTDAPDTSGSGVNITAIVISVTTVTMVACLIASVTMCSIKSRRVNHA</sequence>
<dbReference type="Proteomes" id="UP000694557">
    <property type="component" value="Unassembled WGS sequence"/>
</dbReference>
<dbReference type="CDD" id="cd00198">
    <property type="entry name" value="vWFA"/>
    <property type="match status" value="1"/>
</dbReference>
<evidence type="ECO:0000256" key="1">
    <source>
        <dbReference type="SAM" id="Phobius"/>
    </source>
</evidence>
<dbReference type="AlphaFoldDB" id="A0A8C7FVM7"/>
<dbReference type="Pfam" id="PF13519">
    <property type="entry name" value="VWA_2"/>
    <property type="match status" value="1"/>
</dbReference>
<keyword evidence="5" id="KW-1185">Reference proteome</keyword>
<dbReference type="SMART" id="SM00327">
    <property type="entry name" value="VWA"/>
    <property type="match status" value="1"/>
</dbReference>
<dbReference type="InterPro" id="IPR002035">
    <property type="entry name" value="VWF_A"/>
</dbReference>
<organism evidence="4 5">
    <name type="scientific">Oncorhynchus kisutch</name>
    <name type="common">Coho salmon</name>
    <name type="synonym">Salmo kisutch</name>
    <dbReference type="NCBI Taxonomy" id="8019"/>
    <lineage>
        <taxon>Eukaryota</taxon>
        <taxon>Metazoa</taxon>
        <taxon>Chordata</taxon>
        <taxon>Craniata</taxon>
        <taxon>Vertebrata</taxon>
        <taxon>Euteleostomi</taxon>
        <taxon>Actinopterygii</taxon>
        <taxon>Neopterygii</taxon>
        <taxon>Teleostei</taxon>
        <taxon>Protacanthopterygii</taxon>
        <taxon>Salmoniformes</taxon>
        <taxon>Salmonidae</taxon>
        <taxon>Salmoninae</taxon>
        <taxon>Oncorhynchus</taxon>
    </lineage>
</organism>
<feature type="chain" id="PRO_5034327448" evidence="2">
    <location>
        <begin position="24"/>
        <end position="891"/>
    </location>
</feature>
<dbReference type="SUPFAM" id="SSF53300">
    <property type="entry name" value="vWA-like"/>
    <property type="match status" value="1"/>
</dbReference>
<reference evidence="4" key="1">
    <citation type="submission" date="2025-08" db="UniProtKB">
        <authorList>
            <consortium name="Ensembl"/>
        </authorList>
    </citation>
    <scope>IDENTIFICATION</scope>
</reference>
<proteinExistence type="predicted"/>
<feature type="domain" description="VWFA" evidence="3">
    <location>
        <begin position="299"/>
        <end position="471"/>
    </location>
</feature>
<keyword evidence="2" id="KW-0732">Signal</keyword>
<keyword evidence="1" id="KW-1133">Transmembrane helix</keyword>
<dbReference type="InterPro" id="IPR013783">
    <property type="entry name" value="Ig-like_fold"/>
</dbReference>
<evidence type="ECO:0000313" key="5">
    <source>
        <dbReference type="Proteomes" id="UP000694557"/>
    </source>
</evidence>
<dbReference type="Gene3D" id="2.60.40.10">
    <property type="entry name" value="Immunoglobulins"/>
    <property type="match status" value="1"/>
</dbReference>
<keyword evidence="1" id="KW-0472">Membrane</keyword>
<dbReference type="InterPro" id="IPR036465">
    <property type="entry name" value="vWFA_dom_sf"/>
</dbReference>
<keyword evidence="1" id="KW-0812">Transmembrane</keyword>
<feature type="transmembrane region" description="Helical" evidence="1">
    <location>
        <begin position="858"/>
        <end position="883"/>
    </location>
</feature>